<keyword evidence="2" id="KW-0812">Transmembrane</keyword>
<evidence type="ECO:0000313" key="3">
    <source>
        <dbReference type="EMBL" id="MDT1060326.1"/>
    </source>
</evidence>
<dbReference type="RefSeq" id="WP_311757439.1">
    <property type="nucleotide sequence ID" value="NZ_JAVRQI010000001.1"/>
</dbReference>
<feature type="transmembrane region" description="Helical" evidence="2">
    <location>
        <begin position="135"/>
        <end position="157"/>
    </location>
</feature>
<feature type="compositionally biased region" description="Polar residues" evidence="1">
    <location>
        <begin position="698"/>
        <end position="718"/>
    </location>
</feature>
<evidence type="ECO:0000313" key="4">
    <source>
        <dbReference type="Proteomes" id="UP001251085"/>
    </source>
</evidence>
<dbReference type="EMBL" id="JAVRQI010000001">
    <property type="protein sequence ID" value="MDT1060326.1"/>
    <property type="molecule type" value="Genomic_DNA"/>
</dbReference>
<comment type="caution">
    <text evidence="3">The sequence shown here is derived from an EMBL/GenBank/DDBJ whole genome shotgun (WGS) entry which is preliminary data.</text>
</comment>
<keyword evidence="4" id="KW-1185">Reference proteome</keyword>
<name>A0ABU3E7Y3_9RHOB</name>
<evidence type="ECO:0000256" key="1">
    <source>
        <dbReference type="SAM" id="MobiDB-lite"/>
    </source>
</evidence>
<keyword evidence="2" id="KW-1133">Transmembrane helix</keyword>
<reference evidence="4" key="1">
    <citation type="submission" date="2023-07" db="EMBL/GenBank/DDBJ databases">
        <title>Characterization of two Paracoccaceae strains isolated from Phycosphere and proposal of Xinfangfangia lacusdiani sp. nov.</title>
        <authorList>
            <person name="Deng Y."/>
            <person name="Zhang Y.Q."/>
        </authorList>
    </citation>
    <scope>NUCLEOTIDE SEQUENCE [LARGE SCALE GENOMIC DNA]</scope>
    <source>
        <strain evidence="4">CPCC 101403</strain>
    </source>
</reference>
<accession>A0ABU3E7Y3</accession>
<evidence type="ECO:0008006" key="5">
    <source>
        <dbReference type="Google" id="ProtNLM"/>
    </source>
</evidence>
<organism evidence="3 4">
    <name type="scientific">Paracoccus broussonetiae</name>
    <dbReference type="NCBI Taxonomy" id="3075834"/>
    <lineage>
        <taxon>Bacteria</taxon>
        <taxon>Pseudomonadati</taxon>
        <taxon>Pseudomonadota</taxon>
        <taxon>Alphaproteobacteria</taxon>
        <taxon>Rhodobacterales</taxon>
        <taxon>Paracoccaceae</taxon>
        <taxon>Paracoccus</taxon>
    </lineage>
</organism>
<feature type="region of interest" description="Disordered" evidence="1">
    <location>
        <begin position="698"/>
        <end position="719"/>
    </location>
</feature>
<dbReference type="Proteomes" id="UP001251085">
    <property type="component" value="Unassembled WGS sequence"/>
</dbReference>
<sequence>MATGSTQYEVRVEATGLAELTQLARAFESVAQRVEGLTKAEASRLRAVNQNLKLTGQAVTQTNKLADATKRAATAESSLAASAANTNAALAKQNASTGKFTSGLQNASYQLQDVIVQVTGGTSAVRALGQQLPQLLSGFGAIGAVVGVVAAALPALWSAFAGGKEIKKFADAADALQSSLDGMADLLDQIAISADNVAKGAGNAAKSTLELNRQLLLLKQQDVAEAQADAFEAFTNEMRGQLRWAEDLNFTLQQRDEIQKRVNAGLASAEDLNRLQDLEQRITRIGTKLGLNEQQAERFARAMGEALEQLRDHPGTDASQQAITNLLATASELGIVFPKAARELLAGLAAGDTKAKSLNDTLKKLDDILQGNGDAADDMADAFDRAKDAAESLRAATLSLNADTAGILAEADALGRGLDSFAAAAARIKASRWAELQTQLIGANTEAVVKATEAYDKWAESVDRNADAQRRLAQQQQDAADAAKAQEDAIGAVRAMMEDYTRKRNAAYDNLDSILAGYDDEEQAILRRARVLADAIHAVEEYGDVTEDELARMKVAWAKLDEELKEHDAELSEIGKIIESSFNDLFGSIVDGSKTASEAFEEMLLDMLNSITKFLFSQQLNEFLGLLAQTSGFGFMSANGGAPAAPSVAAPQALAMPRLTASSGTTTAGVPGAIVMPRVPIQQATGPMSGRAGGTNNIAIHNHGSSQITATRKPNQNGGEDIEIQVRDAMRRVISTGGVDQQMRVSYGLRRQS</sequence>
<evidence type="ECO:0000256" key="2">
    <source>
        <dbReference type="SAM" id="Phobius"/>
    </source>
</evidence>
<protein>
    <recommendedName>
        <fullName evidence="5">Bacteriophage tail tape measure C-terminal domain-containing protein</fullName>
    </recommendedName>
</protein>
<proteinExistence type="predicted"/>
<keyword evidence="2" id="KW-0472">Membrane</keyword>
<gene>
    <name evidence="3" type="ORF">RM190_00570</name>
</gene>